<dbReference type="SUPFAM" id="SSF53756">
    <property type="entry name" value="UDP-Glycosyltransferase/glycogen phosphorylase"/>
    <property type="match status" value="1"/>
</dbReference>
<keyword evidence="3" id="KW-1185">Reference proteome</keyword>
<keyword evidence="2" id="KW-0808">Transferase</keyword>
<name>A0ABW0PE62_9BURK</name>
<reference evidence="3" key="1">
    <citation type="journal article" date="2019" name="Int. J. Syst. Evol. Microbiol.">
        <title>The Global Catalogue of Microorganisms (GCM) 10K type strain sequencing project: providing services to taxonomists for standard genome sequencing and annotation.</title>
        <authorList>
            <consortium name="The Broad Institute Genomics Platform"/>
            <consortium name="The Broad Institute Genome Sequencing Center for Infectious Disease"/>
            <person name="Wu L."/>
            <person name="Ma J."/>
        </authorList>
    </citation>
    <scope>NUCLEOTIDE SEQUENCE [LARGE SCALE GENOMIC DNA]</scope>
    <source>
        <strain evidence="3">CCUG 38813</strain>
    </source>
</reference>
<dbReference type="RefSeq" id="WP_379718865.1">
    <property type="nucleotide sequence ID" value="NZ_JBHSMS010000023.1"/>
</dbReference>
<dbReference type="Pfam" id="PF13439">
    <property type="entry name" value="Glyco_transf_4"/>
    <property type="match status" value="1"/>
</dbReference>
<protein>
    <submittedName>
        <fullName evidence="2">Glycosyltransferase</fullName>
        <ecNumber evidence="2">2.4.-.-</ecNumber>
    </submittedName>
</protein>
<dbReference type="EMBL" id="JBHSMS010000023">
    <property type="protein sequence ID" value="MFC5510936.1"/>
    <property type="molecule type" value="Genomic_DNA"/>
</dbReference>
<evidence type="ECO:0000313" key="2">
    <source>
        <dbReference type="EMBL" id="MFC5510936.1"/>
    </source>
</evidence>
<gene>
    <name evidence="2" type="ORF">ACFPOU_07345</name>
</gene>
<keyword evidence="2" id="KW-0328">Glycosyltransferase</keyword>
<organism evidence="2 3">
    <name type="scientific">Massilia jejuensis</name>
    <dbReference type="NCBI Taxonomy" id="648894"/>
    <lineage>
        <taxon>Bacteria</taxon>
        <taxon>Pseudomonadati</taxon>
        <taxon>Pseudomonadota</taxon>
        <taxon>Betaproteobacteria</taxon>
        <taxon>Burkholderiales</taxon>
        <taxon>Oxalobacteraceae</taxon>
        <taxon>Telluria group</taxon>
        <taxon>Massilia</taxon>
    </lineage>
</organism>
<dbReference type="GO" id="GO:0016757">
    <property type="term" value="F:glycosyltransferase activity"/>
    <property type="evidence" value="ECO:0007669"/>
    <property type="project" value="UniProtKB-KW"/>
</dbReference>
<accession>A0ABW0PE62</accession>
<comment type="caution">
    <text evidence="2">The sequence shown here is derived from an EMBL/GenBank/DDBJ whole genome shotgun (WGS) entry which is preliminary data.</text>
</comment>
<proteinExistence type="predicted"/>
<dbReference type="Proteomes" id="UP001596031">
    <property type="component" value="Unassembled WGS sequence"/>
</dbReference>
<feature type="domain" description="Glycosyltransferase subfamily 4-like N-terminal" evidence="1">
    <location>
        <begin position="25"/>
        <end position="210"/>
    </location>
</feature>
<dbReference type="Gene3D" id="3.40.50.2000">
    <property type="entry name" value="Glycogen Phosphorylase B"/>
    <property type="match status" value="1"/>
</dbReference>
<evidence type="ECO:0000259" key="1">
    <source>
        <dbReference type="Pfam" id="PF13439"/>
    </source>
</evidence>
<dbReference type="EC" id="2.4.-.-" evidence="2"/>
<evidence type="ECO:0000313" key="3">
    <source>
        <dbReference type="Proteomes" id="UP001596031"/>
    </source>
</evidence>
<dbReference type="InterPro" id="IPR028098">
    <property type="entry name" value="Glyco_trans_4-like_N"/>
</dbReference>
<sequence length="426" mass="46615">MHKRALLIAFHFPPQAGSSGIQRTLSFSRHLPASGWEPMVLTARERIYINQNPSQLASIPPGLQVRRAFGLDAKLHLGWRGRYLNATALPDRWATWCLGAIPAGLSMIRAERPHVIWSTFPIPTAHLIGLALHRLTGLPWIADFRDPMLQPAYPTDKTQRRVYGWIENQTIRRCSKAVFTTHGAMMSYRQRFPDLAAEKFVVIENGYDEDMFGPDTGNAPQAAPDAGRPLMLVHSGLLYNTGRDPSPFLDAVARLKARAVVGAANLRIVLRAPGNIPGINALIERHGVADIVTTAPSVPYAQALAEMLTADGLLLFQGTPFNNQIPAKVYEYFRAQRPIFGLVDHGGETARTLAAAGFGDAALIDDAAEIATRLAHFLDRLRAGGAHVAPAELVAQSSRSHRARQLAAVFDEVAGASRPRELRHVA</sequence>